<feature type="chain" id="PRO_5047068372" description="Glycoside hydrolase family 5 domain-containing protein" evidence="1">
    <location>
        <begin position="31"/>
        <end position="367"/>
    </location>
</feature>
<dbReference type="RefSeq" id="WP_379188578.1">
    <property type="nucleotide sequence ID" value="NZ_JBHSOW010000043.1"/>
</dbReference>
<accession>A0ABW0VXU8</accession>
<reference evidence="3" key="1">
    <citation type="journal article" date="2019" name="Int. J. Syst. Evol. Microbiol.">
        <title>The Global Catalogue of Microorganisms (GCM) 10K type strain sequencing project: providing services to taxonomists for standard genome sequencing and annotation.</title>
        <authorList>
            <consortium name="The Broad Institute Genomics Platform"/>
            <consortium name="The Broad Institute Genome Sequencing Center for Infectious Disease"/>
            <person name="Wu L."/>
            <person name="Ma J."/>
        </authorList>
    </citation>
    <scope>NUCLEOTIDE SEQUENCE [LARGE SCALE GENOMIC DNA]</scope>
    <source>
        <strain evidence="3">CGMCC 1.3240</strain>
    </source>
</reference>
<comment type="caution">
    <text evidence="2">The sequence shown here is derived from an EMBL/GenBank/DDBJ whole genome shotgun (WGS) entry which is preliminary data.</text>
</comment>
<evidence type="ECO:0000313" key="3">
    <source>
        <dbReference type="Proteomes" id="UP001596047"/>
    </source>
</evidence>
<keyword evidence="3" id="KW-1185">Reference proteome</keyword>
<evidence type="ECO:0000313" key="2">
    <source>
        <dbReference type="EMBL" id="MFC5650028.1"/>
    </source>
</evidence>
<organism evidence="2 3">
    <name type="scientific">Paenibacillus solisilvae</name>
    <dbReference type="NCBI Taxonomy" id="2486751"/>
    <lineage>
        <taxon>Bacteria</taxon>
        <taxon>Bacillati</taxon>
        <taxon>Bacillota</taxon>
        <taxon>Bacilli</taxon>
        <taxon>Bacillales</taxon>
        <taxon>Paenibacillaceae</taxon>
        <taxon>Paenibacillus</taxon>
    </lineage>
</organism>
<evidence type="ECO:0000256" key="1">
    <source>
        <dbReference type="SAM" id="SignalP"/>
    </source>
</evidence>
<dbReference type="EMBL" id="JBHSOW010000043">
    <property type="protein sequence ID" value="MFC5650028.1"/>
    <property type="molecule type" value="Genomic_DNA"/>
</dbReference>
<feature type="signal peptide" evidence="1">
    <location>
        <begin position="1"/>
        <end position="30"/>
    </location>
</feature>
<dbReference type="Proteomes" id="UP001596047">
    <property type="component" value="Unassembled WGS sequence"/>
</dbReference>
<dbReference type="PANTHER" id="PTHR37398">
    <property type="entry name" value="ENDO-BETA-1,4-MANNANASE"/>
    <property type="match status" value="1"/>
</dbReference>
<gene>
    <name evidence="2" type="ORF">ACFPYJ_13040</name>
</gene>
<keyword evidence="1" id="KW-0732">Signal</keyword>
<dbReference type="PANTHER" id="PTHR37398:SF3">
    <property type="entry name" value="GLYCOSIDE HYDROLASE FAMILY 5 DOMAIN-CONTAINING PROTEIN"/>
    <property type="match status" value="1"/>
</dbReference>
<name>A0ABW0VXU8_9BACL</name>
<proteinExistence type="predicted"/>
<dbReference type="InterPro" id="IPR017853">
    <property type="entry name" value="GH"/>
</dbReference>
<protein>
    <recommendedName>
        <fullName evidence="4">Glycoside hydrolase family 5 domain-containing protein</fullName>
    </recommendedName>
</protein>
<dbReference type="SUPFAM" id="SSF51445">
    <property type="entry name" value="(Trans)glycosidases"/>
    <property type="match status" value="1"/>
</dbReference>
<dbReference type="Gene3D" id="3.20.20.80">
    <property type="entry name" value="Glycosidases"/>
    <property type="match status" value="1"/>
</dbReference>
<sequence length="367" mass="40595">MVYSRQMLSVILVMSLLAMMLLVTPPKADAAFGDRVTVSGTQFMAGGKRIWFNGANTPWNSWNDFGGSFDAAWWSSHFQALHDNGVNETRIWITCNGETGINISTDGTVSGATAAHWSNLDTLFQLAESKGIYIMATLISFDHFKNNHANYMSWRNMITNNAKIDSFVNNYIIPFVNRYKSNPYLWSIDLCNEPDWIYEDAANGNLSWDVLQTYFAKAAVGIHQNSNILVTVGMAMIKYNSDTASGAQGNKISNAALQAKVNNAAAKVDFYSPHYYDWMGQYWGVPFYMTPSAFGLETSKPAMIGETPGNGTSGHTLTQDYENGYTNGWQGVQPWTSNGVDSQGNFNTLTPATNAFRNNHGSLVFPS</sequence>
<evidence type="ECO:0008006" key="4">
    <source>
        <dbReference type="Google" id="ProtNLM"/>
    </source>
</evidence>